<dbReference type="EMBL" id="LRGB01014140">
    <property type="protein sequence ID" value="KZR99278.1"/>
    <property type="molecule type" value="Genomic_DNA"/>
</dbReference>
<name>A0A164GRS6_9CRUS</name>
<dbReference type="Proteomes" id="UP000076858">
    <property type="component" value="Unassembled WGS sequence"/>
</dbReference>
<evidence type="ECO:0000313" key="1">
    <source>
        <dbReference type="EMBL" id="KZR99278.1"/>
    </source>
</evidence>
<protein>
    <submittedName>
        <fullName evidence="1">Uncharacterized protein</fullName>
    </submittedName>
</protein>
<accession>A0A164GRS6</accession>
<gene>
    <name evidence="1" type="ORF">APZ42_004915</name>
</gene>
<dbReference type="AlphaFoldDB" id="A0A164GRS6"/>
<proteinExistence type="predicted"/>
<sequence>MAKADGNEPICHVLGFSSSLKWDNNNKKKVNVEMAEINSTFFCFFFFRVFWFVSKQQCDLSPLAGGWRANTPLFHILTPTHTHAGLLCVKRTKKTLNHLSTPPSLLLLRFSSLSLSLSAHLSLQRRPMAPTLPGRKCGKQQPNNRPNHFGCFIACGQIF</sequence>
<comment type="caution">
    <text evidence="1">The sequence shown here is derived from an EMBL/GenBank/DDBJ whole genome shotgun (WGS) entry which is preliminary data.</text>
</comment>
<reference evidence="1 2" key="1">
    <citation type="submission" date="2016-03" db="EMBL/GenBank/DDBJ databases">
        <title>EvidentialGene: Evidence-directed Construction of Genes on Genomes.</title>
        <authorList>
            <person name="Gilbert D.G."/>
            <person name="Choi J.-H."/>
            <person name="Mockaitis K."/>
            <person name="Colbourne J."/>
            <person name="Pfrender M."/>
        </authorList>
    </citation>
    <scope>NUCLEOTIDE SEQUENCE [LARGE SCALE GENOMIC DNA]</scope>
    <source>
        <strain evidence="1 2">Xinb3</strain>
        <tissue evidence="1">Complete organism</tissue>
    </source>
</reference>
<evidence type="ECO:0000313" key="2">
    <source>
        <dbReference type="Proteomes" id="UP000076858"/>
    </source>
</evidence>
<keyword evidence="2" id="KW-1185">Reference proteome</keyword>
<organism evidence="1 2">
    <name type="scientific">Daphnia magna</name>
    <dbReference type="NCBI Taxonomy" id="35525"/>
    <lineage>
        <taxon>Eukaryota</taxon>
        <taxon>Metazoa</taxon>
        <taxon>Ecdysozoa</taxon>
        <taxon>Arthropoda</taxon>
        <taxon>Crustacea</taxon>
        <taxon>Branchiopoda</taxon>
        <taxon>Diplostraca</taxon>
        <taxon>Cladocera</taxon>
        <taxon>Anomopoda</taxon>
        <taxon>Daphniidae</taxon>
        <taxon>Daphnia</taxon>
    </lineage>
</organism>